<dbReference type="EMBL" id="PCYI01000004">
    <property type="protein sequence ID" value="PIR45176.1"/>
    <property type="molecule type" value="Genomic_DNA"/>
</dbReference>
<keyword evidence="5 7" id="KW-0687">Ribonucleoprotein</keyword>
<dbReference type="SUPFAM" id="SSF53137">
    <property type="entry name" value="Translational machinery components"/>
    <property type="match status" value="1"/>
</dbReference>
<accession>A0A2H0RFM1</accession>
<dbReference type="NCBIfam" id="TIGR00060">
    <property type="entry name" value="L18_bact"/>
    <property type="match status" value="1"/>
</dbReference>
<name>A0A2H0RFM1_9BACT</name>
<keyword evidence="2 7" id="KW-0699">rRNA-binding</keyword>
<dbReference type="InterPro" id="IPR057268">
    <property type="entry name" value="Ribosomal_L18"/>
</dbReference>
<evidence type="ECO:0000256" key="5">
    <source>
        <dbReference type="ARBA" id="ARBA00023274"/>
    </source>
</evidence>
<organism evidence="9 10">
    <name type="scientific">Candidatus Vogelbacteria bacterium CG10_big_fil_rev_8_21_14_0_10_51_16</name>
    <dbReference type="NCBI Taxonomy" id="1975045"/>
    <lineage>
        <taxon>Bacteria</taxon>
        <taxon>Candidatus Vogeliibacteriota</taxon>
    </lineage>
</organism>
<comment type="function">
    <text evidence="7">This is one of the proteins that bind and probably mediate the attachment of the 5S RNA into the large ribosomal subunit, where it forms part of the central protuberance.</text>
</comment>
<feature type="compositionally biased region" description="Basic residues" evidence="8">
    <location>
        <begin position="1"/>
        <end position="21"/>
    </location>
</feature>
<dbReference type="PANTHER" id="PTHR12899:SF3">
    <property type="entry name" value="LARGE RIBOSOMAL SUBUNIT PROTEIN UL18M"/>
    <property type="match status" value="1"/>
</dbReference>
<evidence type="ECO:0000256" key="2">
    <source>
        <dbReference type="ARBA" id="ARBA00022730"/>
    </source>
</evidence>
<dbReference type="CDD" id="cd00432">
    <property type="entry name" value="Ribosomal_L18_L5e"/>
    <property type="match status" value="1"/>
</dbReference>
<dbReference type="GO" id="GO:0006412">
    <property type="term" value="P:translation"/>
    <property type="evidence" value="ECO:0007669"/>
    <property type="project" value="UniProtKB-UniRule"/>
</dbReference>
<evidence type="ECO:0000256" key="1">
    <source>
        <dbReference type="ARBA" id="ARBA00007116"/>
    </source>
</evidence>
<keyword evidence="4 7" id="KW-0689">Ribosomal protein</keyword>
<dbReference type="InterPro" id="IPR005484">
    <property type="entry name" value="Ribosomal_uL18_bac/plant/anim"/>
</dbReference>
<dbReference type="Gene3D" id="3.30.420.100">
    <property type="match status" value="1"/>
</dbReference>
<evidence type="ECO:0000256" key="4">
    <source>
        <dbReference type="ARBA" id="ARBA00022980"/>
    </source>
</evidence>
<comment type="subunit">
    <text evidence="7">Part of the 50S ribosomal subunit; part of the 5S rRNA/L5/L18/L25 subcomplex. Contacts the 5S and 23S rRNAs.</text>
</comment>
<proteinExistence type="inferred from homology"/>
<comment type="caution">
    <text evidence="9">The sequence shown here is derived from an EMBL/GenBank/DDBJ whole genome shotgun (WGS) entry which is preliminary data.</text>
</comment>
<evidence type="ECO:0000256" key="6">
    <source>
        <dbReference type="ARBA" id="ARBA00035197"/>
    </source>
</evidence>
<evidence type="ECO:0000313" key="10">
    <source>
        <dbReference type="Proteomes" id="UP000228767"/>
    </source>
</evidence>
<evidence type="ECO:0000256" key="3">
    <source>
        <dbReference type="ARBA" id="ARBA00022884"/>
    </source>
</evidence>
<evidence type="ECO:0000256" key="7">
    <source>
        <dbReference type="HAMAP-Rule" id="MF_01337"/>
    </source>
</evidence>
<dbReference type="Pfam" id="PF00861">
    <property type="entry name" value="Ribosomal_L18p"/>
    <property type="match status" value="1"/>
</dbReference>
<evidence type="ECO:0000313" key="9">
    <source>
        <dbReference type="EMBL" id="PIR45176.1"/>
    </source>
</evidence>
<sequence length="116" mass="12789">MKNKTQQKSLRRERRQGRIRARVSGTATRPRLSVFRSNTKIYAQLIDDEVGLTIASAHSMGSKETRLVSAENTGNALAKAAKEKNVHEAVFDRAGYLFTGRVKAVAEGARKGGLKF</sequence>
<keyword evidence="3 7" id="KW-0694">RNA-binding</keyword>
<gene>
    <name evidence="7" type="primary">rplR</name>
    <name evidence="9" type="ORF">COV10_00675</name>
</gene>
<dbReference type="GO" id="GO:0003735">
    <property type="term" value="F:structural constituent of ribosome"/>
    <property type="evidence" value="ECO:0007669"/>
    <property type="project" value="InterPro"/>
</dbReference>
<dbReference type="GO" id="GO:0008097">
    <property type="term" value="F:5S rRNA binding"/>
    <property type="evidence" value="ECO:0007669"/>
    <property type="project" value="TreeGrafter"/>
</dbReference>
<dbReference type="InterPro" id="IPR004389">
    <property type="entry name" value="Ribosomal_uL18_bac-type"/>
</dbReference>
<evidence type="ECO:0000256" key="8">
    <source>
        <dbReference type="SAM" id="MobiDB-lite"/>
    </source>
</evidence>
<dbReference type="GO" id="GO:0022625">
    <property type="term" value="C:cytosolic large ribosomal subunit"/>
    <property type="evidence" value="ECO:0007669"/>
    <property type="project" value="TreeGrafter"/>
</dbReference>
<dbReference type="Proteomes" id="UP000228767">
    <property type="component" value="Unassembled WGS sequence"/>
</dbReference>
<comment type="similarity">
    <text evidence="1 7">Belongs to the universal ribosomal protein uL18 family.</text>
</comment>
<protein>
    <recommendedName>
        <fullName evidence="6 7">Large ribosomal subunit protein uL18</fullName>
    </recommendedName>
</protein>
<feature type="region of interest" description="Disordered" evidence="8">
    <location>
        <begin position="1"/>
        <end position="27"/>
    </location>
</feature>
<dbReference type="AlphaFoldDB" id="A0A2H0RFM1"/>
<reference evidence="9 10" key="1">
    <citation type="submission" date="2017-09" db="EMBL/GenBank/DDBJ databases">
        <title>Depth-based differentiation of microbial function through sediment-hosted aquifers and enrichment of novel symbionts in the deep terrestrial subsurface.</title>
        <authorList>
            <person name="Probst A.J."/>
            <person name="Ladd B."/>
            <person name="Jarett J.K."/>
            <person name="Geller-Mcgrath D.E."/>
            <person name="Sieber C.M."/>
            <person name="Emerson J.B."/>
            <person name="Anantharaman K."/>
            <person name="Thomas B.C."/>
            <person name="Malmstrom R."/>
            <person name="Stieglmeier M."/>
            <person name="Klingl A."/>
            <person name="Woyke T."/>
            <person name="Ryan C.M."/>
            <person name="Banfield J.F."/>
        </authorList>
    </citation>
    <scope>NUCLEOTIDE SEQUENCE [LARGE SCALE GENOMIC DNA]</scope>
    <source>
        <strain evidence="9">CG10_big_fil_rev_8_21_14_0_10_51_16</strain>
    </source>
</reference>
<dbReference type="HAMAP" id="MF_01337_B">
    <property type="entry name" value="Ribosomal_uL18_B"/>
    <property type="match status" value="1"/>
</dbReference>
<dbReference type="PANTHER" id="PTHR12899">
    <property type="entry name" value="39S RIBOSOMAL PROTEIN L18, MITOCHONDRIAL"/>
    <property type="match status" value="1"/>
</dbReference>